<keyword evidence="3 6" id="KW-0812">Transmembrane</keyword>
<feature type="transmembrane region" description="Helical" evidence="6">
    <location>
        <begin position="89"/>
        <end position="111"/>
    </location>
</feature>
<dbReference type="AlphaFoldDB" id="A0A1T4SFC1"/>
<evidence type="ECO:0000313" key="7">
    <source>
        <dbReference type="EMBL" id="SKA27040.1"/>
    </source>
</evidence>
<protein>
    <submittedName>
        <fullName evidence="7">Putative ABC transport system permease protein</fullName>
    </submittedName>
</protein>
<feature type="transmembrane region" description="Helical" evidence="6">
    <location>
        <begin position="187"/>
        <end position="209"/>
    </location>
</feature>
<dbReference type="InterPro" id="IPR005226">
    <property type="entry name" value="UPF0014_fam"/>
</dbReference>
<evidence type="ECO:0000256" key="3">
    <source>
        <dbReference type="ARBA" id="ARBA00022692"/>
    </source>
</evidence>
<dbReference type="EMBL" id="FUXM01000055">
    <property type="protein sequence ID" value="SKA27040.1"/>
    <property type="molecule type" value="Genomic_DNA"/>
</dbReference>
<dbReference type="GO" id="GO:0005886">
    <property type="term" value="C:plasma membrane"/>
    <property type="evidence" value="ECO:0007669"/>
    <property type="project" value="TreeGrafter"/>
</dbReference>
<keyword evidence="4 6" id="KW-1133">Transmembrane helix</keyword>
<keyword evidence="8" id="KW-1185">Reference proteome</keyword>
<dbReference type="PANTHER" id="PTHR30028:SF0">
    <property type="entry name" value="PROTEIN ALUMINUM SENSITIVE 3"/>
    <property type="match status" value="1"/>
</dbReference>
<reference evidence="8" key="1">
    <citation type="submission" date="2017-02" db="EMBL/GenBank/DDBJ databases">
        <authorList>
            <person name="Varghese N."/>
            <person name="Submissions S."/>
        </authorList>
    </citation>
    <scope>NUCLEOTIDE SEQUENCE [LARGE SCALE GENOMIC DNA]</scope>
    <source>
        <strain evidence="8">DSM 16521</strain>
    </source>
</reference>
<dbReference type="Proteomes" id="UP000189933">
    <property type="component" value="Unassembled WGS sequence"/>
</dbReference>
<feature type="transmembrane region" description="Helical" evidence="6">
    <location>
        <begin position="216"/>
        <end position="240"/>
    </location>
</feature>
<accession>A0A1T4SFC1</accession>
<keyword evidence="5 6" id="KW-0472">Membrane</keyword>
<sequence>MNNLALVLASSLVILALFLSRAFRLGLEKEMLAGVGRAVIQLLVIGMLLNWVFARNRWYFTLAMIGIMVIVAGGNAARRGEGIPRVKRITILSIATGVAVPLLVLVLTGAIKATPKEMIPVAGMLAGNAMVASGLVLKNMKESMVQQREEIMNALYLGATIAQSVAEIRPRIIKTGMLPTIDGLRTLGLVQLPGMMTGLILGGVSPLVAVKYQIMVAFMLLGAVSITSIMVILLALPSFFTANASLNENLLKEFGS</sequence>
<evidence type="ECO:0000256" key="5">
    <source>
        <dbReference type="ARBA" id="ARBA00023136"/>
    </source>
</evidence>
<evidence type="ECO:0000256" key="1">
    <source>
        <dbReference type="ARBA" id="ARBA00004141"/>
    </source>
</evidence>
<evidence type="ECO:0000256" key="4">
    <source>
        <dbReference type="ARBA" id="ARBA00022989"/>
    </source>
</evidence>
<dbReference type="PANTHER" id="PTHR30028">
    <property type="entry name" value="UPF0014 INNER MEMBRANE PROTEIN YBBM-RELATED"/>
    <property type="match status" value="1"/>
</dbReference>
<feature type="transmembrane region" description="Helical" evidence="6">
    <location>
        <begin position="58"/>
        <end position="77"/>
    </location>
</feature>
<proteinExistence type="inferred from homology"/>
<evidence type="ECO:0000256" key="6">
    <source>
        <dbReference type="SAM" id="Phobius"/>
    </source>
</evidence>
<feature type="transmembrane region" description="Helical" evidence="6">
    <location>
        <begin position="34"/>
        <end position="53"/>
    </location>
</feature>
<evidence type="ECO:0000256" key="2">
    <source>
        <dbReference type="ARBA" id="ARBA00005268"/>
    </source>
</evidence>
<dbReference type="RefSeq" id="WP_078666611.1">
    <property type="nucleotide sequence ID" value="NZ_FUXM01000055.1"/>
</dbReference>
<gene>
    <name evidence="7" type="ORF">SAMN02745885_02654</name>
</gene>
<name>A0A1T4SFC1_9FIRM</name>
<organism evidence="7 8">
    <name type="scientific">Carboxydocella sporoproducens DSM 16521</name>
    <dbReference type="NCBI Taxonomy" id="1121270"/>
    <lineage>
        <taxon>Bacteria</taxon>
        <taxon>Bacillati</taxon>
        <taxon>Bacillota</taxon>
        <taxon>Clostridia</taxon>
        <taxon>Eubacteriales</taxon>
        <taxon>Clostridiales Family XVI. Incertae Sedis</taxon>
        <taxon>Carboxydocella</taxon>
    </lineage>
</organism>
<dbReference type="Pfam" id="PF03649">
    <property type="entry name" value="UPF0014"/>
    <property type="match status" value="1"/>
</dbReference>
<feature type="transmembrane region" description="Helical" evidence="6">
    <location>
        <begin position="118"/>
        <end position="137"/>
    </location>
</feature>
<evidence type="ECO:0000313" key="8">
    <source>
        <dbReference type="Proteomes" id="UP000189933"/>
    </source>
</evidence>
<comment type="similarity">
    <text evidence="2">Belongs to the UPF0014 family.</text>
</comment>
<comment type="subcellular location">
    <subcellularLocation>
        <location evidence="1">Membrane</location>
        <topology evidence="1">Multi-pass membrane protein</topology>
    </subcellularLocation>
</comment>
<dbReference type="OrthoDB" id="9791807at2"/>